<organism evidence="1">
    <name type="scientific">Salmonella enterica subsp. enterica serovar Kisarawe</name>
    <dbReference type="NCBI Taxonomy" id="2517242"/>
    <lineage>
        <taxon>Bacteria</taxon>
        <taxon>Pseudomonadati</taxon>
        <taxon>Pseudomonadota</taxon>
        <taxon>Gammaproteobacteria</taxon>
        <taxon>Enterobacterales</taxon>
        <taxon>Enterobacteriaceae</taxon>
        <taxon>Salmonella</taxon>
    </lineage>
</organism>
<feature type="non-terminal residue" evidence="1">
    <location>
        <position position="34"/>
    </location>
</feature>
<dbReference type="AlphaFoldDB" id="A0A5X8YU99"/>
<proteinExistence type="predicted"/>
<comment type="caution">
    <text evidence="1">The sequence shown here is derived from an EMBL/GenBank/DDBJ whole genome shotgun (WGS) entry which is preliminary data.</text>
</comment>
<reference evidence="1" key="1">
    <citation type="submission" date="2019-01" db="EMBL/GenBank/DDBJ databases">
        <authorList>
            <person name="Ashton P.M."/>
            <person name="Dallman T."/>
            <person name="Nair S."/>
            <person name="De Pinna E."/>
            <person name="Peters T."/>
            <person name="Grant K."/>
        </authorList>
    </citation>
    <scope>NUCLEOTIDE SEQUENCE</scope>
    <source>
        <strain evidence="1">508285</strain>
    </source>
</reference>
<gene>
    <name evidence="1" type="ORF">EVG56_26585</name>
</gene>
<accession>A0A5X8YU99</accession>
<evidence type="ECO:0000313" key="1">
    <source>
        <dbReference type="EMBL" id="ECB1989880.1"/>
    </source>
</evidence>
<sequence>MATVDLSWLPRPAIIETPDFEVILAEIKRFMVSR</sequence>
<name>A0A5X8YU99_SALET</name>
<dbReference type="EMBL" id="AAHWUP010000154">
    <property type="protein sequence ID" value="ECB1989880.1"/>
    <property type="molecule type" value="Genomic_DNA"/>
</dbReference>
<protein>
    <submittedName>
        <fullName evidence="1">Baseplate assembly protein</fullName>
    </submittedName>
</protein>